<feature type="coiled-coil region" evidence="1">
    <location>
        <begin position="34"/>
        <end position="61"/>
    </location>
</feature>
<keyword evidence="3" id="KW-1185">Reference proteome</keyword>
<dbReference type="AlphaFoldDB" id="A0A0A3HZ17"/>
<proteinExistence type="predicted"/>
<comment type="caution">
    <text evidence="2">The sequence shown here is derived from an EMBL/GenBank/DDBJ whole genome shotgun (WGS) entry which is preliminary data.</text>
</comment>
<name>A0A0A3HZ17_9BACL</name>
<keyword evidence="1" id="KW-0175">Coiled coil</keyword>
<dbReference type="EMBL" id="JPVN01000016">
    <property type="protein sequence ID" value="KGR77694.1"/>
    <property type="molecule type" value="Genomic_DNA"/>
</dbReference>
<accession>A0A0A3HZ17</accession>
<gene>
    <name evidence="2" type="ORF">CD29_13650</name>
</gene>
<evidence type="ECO:0008006" key="4">
    <source>
        <dbReference type="Google" id="ProtNLM"/>
    </source>
</evidence>
<organism evidence="2 3">
    <name type="scientific">Ureibacillus manganicus DSM 26584</name>
    <dbReference type="NCBI Taxonomy" id="1384049"/>
    <lineage>
        <taxon>Bacteria</taxon>
        <taxon>Bacillati</taxon>
        <taxon>Bacillota</taxon>
        <taxon>Bacilli</taxon>
        <taxon>Bacillales</taxon>
        <taxon>Caryophanaceae</taxon>
        <taxon>Ureibacillus</taxon>
    </lineage>
</organism>
<dbReference type="PROSITE" id="PS51257">
    <property type="entry name" value="PROKAR_LIPOPROTEIN"/>
    <property type="match status" value="1"/>
</dbReference>
<evidence type="ECO:0000313" key="3">
    <source>
        <dbReference type="Proteomes" id="UP000030416"/>
    </source>
</evidence>
<evidence type="ECO:0000256" key="1">
    <source>
        <dbReference type="SAM" id="Coils"/>
    </source>
</evidence>
<protein>
    <recommendedName>
        <fullName evidence="4">Lipoprotein</fullName>
    </recommendedName>
</protein>
<dbReference type="Proteomes" id="UP000030416">
    <property type="component" value="Unassembled WGS sequence"/>
</dbReference>
<evidence type="ECO:0000313" key="2">
    <source>
        <dbReference type="EMBL" id="KGR77694.1"/>
    </source>
</evidence>
<sequence>MNRKILFSGLLMLFLVGCTNEDVGQQTSVETVEYDNLQQQINQLSAQLKDNETKIEELNTFVEVLNRSNQDELSQLHNRIYMLESLISHNPSIESKHGFINDIKFDGTNSTLEIQFAEMKQDDGAPNGFVIEEKEISSLTLDKNANFFILESTMIKNIASIEDFKNAVNEHQRFFKLYIVDSKVVMLTEQYIP</sequence>
<reference evidence="2 3" key="1">
    <citation type="submission" date="2014-02" db="EMBL/GenBank/DDBJ databases">
        <title>Draft genome sequence of Lysinibacillus manganicus DSM 26584T.</title>
        <authorList>
            <person name="Zhang F."/>
            <person name="Wang G."/>
            <person name="Zhang L."/>
        </authorList>
    </citation>
    <scope>NUCLEOTIDE SEQUENCE [LARGE SCALE GENOMIC DNA]</scope>
    <source>
        <strain evidence="2 3">DSM 26584</strain>
    </source>
</reference>